<accession>A0A7J0A2F2</accession>
<protein>
    <submittedName>
        <fullName evidence="1">Uncharacterized protein</fullName>
    </submittedName>
</protein>
<evidence type="ECO:0000313" key="2">
    <source>
        <dbReference type="Proteomes" id="UP000491181"/>
    </source>
</evidence>
<evidence type="ECO:0000313" key="1">
    <source>
        <dbReference type="EMBL" id="GFH86366.1"/>
    </source>
</evidence>
<dbReference type="EMBL" id="BLLS01000038">
    <property type="protein sequence ID" value="GFH86366.1"/>
    <property type="molecule type" value="Genomic_DNA"/>
</dbReference>
<dbReference type="AlphaFoldDB" id="A0A7J0A2F2"/>
<dbReference type="Proteomes" id="UP000491181">
    <property type="component" value="Unassembled WGS sequence"/>
</dbReference>
<comment type="caution">
    <text evidence="1">The sequence shown here is derived from an EMBL/GenBank/DDBJ whole genome shotgun (WGS) entry which is preliminary data.</text>
</comment>
<reference evidence="1 2" key="1">
    <citation type="journal article" date="2020" name="Microbiome">
        <title>Single-cell genomics of uncultured bacteria reveals dietary fiber responders in the mouse gut microbiota.</title>
        <authorList>
            <person name="Chijiiwa R."/>
            <person name="Hosokawa M."/>
            <person name="Kogawa M."/>
            <person name="Nishikawa Y."/>
            <person name="Ide K."/>
            <person name="Sakanashi C."/>
            <person name="Takahashi K."/>
            <person name="Takeyama H."/>
        </authorList>
    </citation>
    <scope>NUCLEOTIDE SEQUENCE [LARGE SCALE GENOMIC DNA]</scope>
    <source>
        <strain evidence="1">IMSAGC_001</strain>
    </source>
</reference>
<sequence length="31" mass="3745">MSMPYDKMMNTEHTDDFIRFMQFKTQKTGAN</sequence>
<name>A0A7J0A2F2_9BACE</name>
<gene>
    <name evidence="1" type="ORF">IMSAGC001_01774</name>
</gene>
<proteinExistence type="predicted"/>
<organism evidence="1 2">
    <name type="scientific">Bacteroides acidifaciens</name>
    <dbReference type="NCBI Taxonomy" id="85831"/>
    <lineage>
        <taxon>Bacteria</taxon>
        <taxon>Pseudomonadati</taxon>
        <taxon>Bacteroidota</taxon>
        <taxon>Bacteroidia</taxon>
        <taxon>Bacteroidales</taxon>
        <taxon>Bacteroidaceae</taxon>
        <taxon>Bacteroides</taxon>
    </lineage>
</organism>